<dbReference type="PANTHER" id="PTHR32182:SF22">
    <property type="entry name" value="ATP-DEPENDENT ENDONUCLEASE, OLD FAMILY-RELATED"/>
    <property type="match status" value="1"/>
</dbReference>
<dbReference type="GO" id="GO:0000731">
    <property type="term" value="P:DNA synthesis involved in DNA repair"/>
    <property type="evidence" value="ECO:0007669"/>
    <property type="project" value="TreeGrafter"/>
</dbReference>
<keyword evidence="4" id="KW-1185">Reference proteome</keyword>
<dbReference type="KEGG" id="sflv:IC614_07800"/>
<evidence type="ECO:0000256" key="1">
    <source>
        <dbReference type="SAM" id="Coils"/>
    </source>
</evidence>
<dbReference type="InterPro" id="IPR026866">
    <property type="entry name" value="CR006_AAA"/>
</dbReference>
<feature type="domain" description="Protein CR006 P-loop" evidence="2">
    <location>
        <begin position="122"/>
        <end position="580"/>
    </location>
</feature>
<proteinExistence type="predicted"/>
<dbReference type="EMBL" id="CP065592">
    <property type="protein sequence ID" value="QPQ54266.1"/>
    <property type="molecule type" value="Genomic_DNA"/>
</dbReference>
<evidence type="ECO:0000313" key="4">
    <source>
        <dbReference type="Proteomes" id="UP000594873"/>
    </source>
</evidence>
<feature type="coiled-coil region" evidence="1">
    <location>
        <begin position="105"/>
        <end position="168"/>
    </location>
</feature>
<dbReference type="AlphaFoldDB" id="A0A7T2LL95"/>
<keyword evidence="1" id="KW-0175">Coiled coil</keyword>
<dbReference type="Proteomes" id="UP000594873">
    <property type="component" value="Chromosome"/>
</dbReference>
<dbReference type="PANTHER" id="PTHR32182">
    <property type="entry name" value="DNA REPLICATION AND REPAIR PROTEIN RECF"/>
    <property type="match status" value="1"/>
</dbReference>
<protein>
    <submittedName>
        <fullName evidence="3">AAA family ATPase</fullName>
    </submittedName>
</protein>
<sequence>MYAENARGKTTLVSIFRSLQTGDPLPIRERRRLGGTRAAQVALAFSDEANAMVFQDGQWSAAKANIAVFDEQFINDNVYSGLVVQSPQREGLHGLIVGARGVALLRSLQTEVDAIEKHNVQLRTLAATIPQKALRGLTIDQFCELPRLEDIDARIEEAGKAVSAAQQQEAITKMRALEELPAIELPPEAIETLLREQLPDVAAEAERRVSAHLQRLGLGGEAWVAQGQRIQHEHRAELGEDCPYCAQSLAPSALAQAYSQHFSATYNELKAKIQRTIQRLDQIYGATALDRIRAQFSENSSKSLFWSEFIDAPQLEADVEAFLAAAIRARDSLLQQLKQKAEAPLEAFSLSTGTQEALHALTVQCRTIDEYNSRVREINEKAAAVREAVSVTSLQTLRDDLARLEAGKDRFDPSIDAKCSAYLSEKAAKKSTESRRSARKRALDAHLQNVFPAFQEAINLYLRRLNAGFRIDGVKSLNTRRGPSCVYSVVIDNSPNHPVSVNSDAIGEPSFKTVLSTSDRNTLALAVFLASISQDEERPQKVVVIDDPINSLDEHRAFATVSEIRRLAAEVEQVIVLSHSRPLVCHLWESPGQIGRIAIEVARSGAGSTLRIWDVSTHGVTEHDKRHAKLRTYLDNQVDNPREVAEAIRPTLEAFLRVAYPEHFPPGTLLGRFRLIASQHVGGATQILCQNDVDELATLTDYANRFHHDTNPAWQTADINDAELLAFVRRVVAFTKRA</sequence>
<dbReference type="SUPFAM" id="SSF52540">
    <property type="entry name" value="P-loop containing nucleoside triphosphate hydrolases"/>
    <property type="match status" value="1"/>
</dbReference>
<organism evidence="3 4">
    <name type="scientific">Allosphingosinicella flava</name>
    <dbReference type="NCBI Taxonomy" id="2771430"/>
    <lineage>
        <taxon>Bacteria</taxon>
        <taxon>Pseudomonadati</taxon>
        <taxon>Pseudomonadota</taxon>
        <taxon>Alphaproteobacteria</taxon>
        <taxon>Sphingomonadales</taxon>
        <taxon>Sphingomonadaceae</taxon>
        <taxon>Allosphingosinicella</taxon>
    </lineage>
</organism>
<dbReference type="Gene3D" id="3.40.50.300">
    <property type="entry name" value="P-loop containing nucleotide triphosphate hydrolases"/>
    <property type="match status" value="1"/>
</dbReference>
<reference evidence="3 4" key="1">
    <citation type="submission" date="2020-11" db="EMBL/GenBank/DDBJ databases">
        <title>Genome seq and assembly of Sphingosinicella sp.</title>
        <authorList>
            <person name="Chhetri G."/>
        </authorList>
    </citation>
    <scope>NUCLEOTIDE SEQUENCE [LARGE SCALE GENOMIC DNA]</scope>
    <source>
        <strain evidence="3 4">UDD2</strain>
    </source>
</reference>
<dbReference type="InterPro" id="IPR027417">
    <property type="entry name" value="P-loop_NTPase"/>
</dbReference>
<name>A0A7T2LL95_9SPHN</name>
<evidence type="ECO:0000313" key="3">
    <source>
        <dbReference type="EMBL" id="QPQ54266.1"/>
    </source>
</evidence>
<gene>
    <name evidence="3" type="ORF">IC614_07800</name>
</gene>
<dbReference type="Pfam" id="PF13166">
    <property type="entry name" value="AAA_13"/>
    <property type="match status" value="1"/>
</dbReference>
<evidence type="ECO:0000259" key="2">
    <source>
        <dbReference type="Pfam" id="PF13166"/>
    </source>
</evidence>
<dbReference type="GO" id="GO:0006302">
    <property type="term" value="P:double-strand break repair"/>
    <property type="evidence" value="ECO:0007669"/>
    <property type="project" value="TreeGrafter"/>
</dbReference>
<accession>A0A7T2LL95</accession>